<dbReference type="GO" id="GO:0000287">
    <property type="term" value="F:magnesium ion binding"/>
    <property type="evidence" value="ECO:0007669"/>
    <property type="project" value="InterPro"/>
</dbReference>
<feature type="region of interest" description="Disordered" evidence="6">
    <location>
        <begin position="655"/>
        <end position="683"/>
    </location>
</feature>
<reference evidence="11" key="1">
    <citation type="submission" date="2025-08" db="UniProtKB">
        <authorList>
            <consortium name="RefSeq"/>
        </authorList>
    </citation>
    <scope>IDENTIFICATION</scope>
</reference>
<dbReference type="Gene3D" id="2.40.70.10">
    <property type="entry name" value="Acid Proteases"/>
    <property type="match status" value="1"/>
</dbReference>
<evidence type="ECO:0000313" key="11">
    <source>
        <dbReference type="RefSeq" id="XP_033793524.1"/>
    </source>
</evidence>
<dbReference type="GO" id="GO:0046081">
    <property type="term" value="P:dUTP catabolic process"/>
    <property type="evidence" value="ECO:0007669"/>
    <property type="project" value="InterPro"/>
</dbReference>
<keyword evidence="4" id="KW-0862">Zinc</keyword>
<keyword evidence="3" id="KW-0546">Nucleotide metabolism</keyword>
<dbReference type="CDD" id="cd00303">
    <property type="entry name" value="retropepsin_like"/>
    <property type="match status" value="1"/>
</dbReference>
<dbReference type="GO" id="GO:0008270">
    <property type="term" value="F:zinc ion binding"/>
    <property type="evidence" value="ECO:0007669"/>
    <property type="project" value="UniProtKB-KW"/>
</dbReference>
<keyword evidence="4" id="KW-0863">Zinc-finger</keyword>
<dbReference type="Pfam" id="PF13975">
    <property type="entry name" value="gag-asp_proteas"/>
    <property type="match status" value="1"/>
</dbReference>
<dbReference type="Pfam" id="PF02023">
    <property type="entry name" value="SCAN"/>
    <property type="match status" value="1"/>
</dbReference>
<feature type="coiled-coil region" evidence="5">
    <location>
        <begin position="753"/>
        <end position="780"/>
    </location>
</feature>
<dbReference type="InterPro" id="IPR038269">
    <property type="entry name" value="SCAN_sf"/>
</dbReference>
<feature type="compositionally biased region" description="Basic and acidic residues" evidence="6">
    <location>
        <begin position="253"/>
        <end position="268"/>
    </location>
</feature>
<keyword evidence="10" id="KW-1185">Reference proteome</keyword>
<dbReference type="GO" id="GO:0004170">
    <property type="term" value="F:dUTP diphosphatase activity"/>
    <property type="evidence" value="ECO:0007669"/>
    <property type="project" value="InterPro"/>
</dbReference>
<dbReference type="NCBIfam" id="TIGR00576">
    <property type="entry name" value="dut"/>
    <property type="match status" value="1"/>
</dbReference>
<dbReference type="UniPathway" id="UPA00610">
    <property type="reaction ID" value="UER00666"/>
</dbReference>
<dbReference type="KEGG" id="gsh:117357260"/>
<dbReference type="GO" id="GO:0003676">
    <property type="term" value="F:nucleic acid binding"/>
    <property type="evidence" value="ECO:0007669"/>
    <property type="project" value="InterPro"/>
</dbReference>
<keyword evidence="2" id="KW-0378">Hydrolase</keyword>
<dbReference type="InterPro" id="IPR001878">
    <property type="entry name" value="Znf_CCHC"/>
</dbReference>
<dbReference type="SUPFAM" id="SSF51283">
    <property type="entry name" value="dUTPase-like"/>
    <property type="match status" value="1"/>
</dbReference>
<dbReference type="InterPro" id="IPR033704">
    <property type="entry name" value="dUTPase_trimeric"/>
</dbReference>
<evidence type="ECO:0000256" key="3">
    <source>
        <dbReference type="ARBA" id="ARBA00023080"/>
    </source>
</evidence>
<keyword evidence="5" id="KW-0175">Coiled coil</keyword>
<dbReference type="InterPro" id="IPR021109">
    <property type="entry name" value="Peptidase_aspartic_dom_sf"/>
</dbReference>
<feature type="region of interest" description="Disordered" evidence="6">
    <location>
        <begin position="602"/>
        <end position="640"/>
    </location>
</feature>
<feature type="domain" description="SCAN box" evidence="9">
    <location>
        <begin position="168"/>
        <end position="244"/>
    </location>
</feature>
<dbReference type="SUPFAM" id="SSF47353">
    <property type="entry name" value="Retrovirus capsid dimerization domain-like"/>
    <property type="match status" value="1"/>
</dbReference>
<gene>
    <name evidence="11" type="primary">LOC117357260</name>
</gene>
<name>A0A6P8QAY8_GEOSA</name>
<dbReference type="Gene3D" id="1.10.4020.10">
    <property type="entry name" value="DNA breaking-rejoining enzymes"/>
    <property type="match status" value="1"/>
</dbReference>
<dbReference type="InterPro" id="IPR036157">
    <property type="entry name" value="dUTPase-like_sf"/>
</dbReference>
<evidence type="ECO:0000256" key="4">
    <source>
        <dbReference type="PROSITE-ProRule" id="PRU00047"/>
    </source>
</evidence>
<dbReference type="RefSeq" id="XP_033793524.1">
    <property type="nucleotide sequence ID" value="XM_033937633.1"/>
</dbReference>
<dbReference type="Proteomes" id="UP000515159">
    <property type="component" value="Chromosome 3"/>
</dbReference>
<dbReference type="InterPro" id="IPR003309">
    <property type="entry name" value="SCAN_dom"/>
</dbReference>
<feature type="domain" description="CCHC-type" evidence="7">
    <location>
        <begin position="302"/>
        <end position="318"/>
    </location>
</feature>
<dbReference type="InParanoid" id="A0A6P8QAY8"/>
<protein>
    <submittedName>
        <fullName evidence="11">Uncharacterized protein LOC117357260</fullName>
    </submittedName>
</protein>
<evidence type="ECO:0000259" key="7">
    <source>
        <dbReference type="PROSITE" id="PS50158"/>
    </source>
</evidence>
<feature type="region of interest" description="Disordered" evidence="6">
    <location>
        <begin position="823"/>
        <end position="846"/>
    </location>
</feature>
<comment type="pathway">
    <text evidence="1">Pyrimidine metabolism; dUMP biosynthesis; dUMP from dCTP (dUTP route): step 2/2.</text>
</comment>
<dbReference type="CDD" id="cd07557">
    <property type="entry name" value="trimeric_dUTPase"/>
    <property type="match status" value="1"/>
</dbReference>
<evidence type="ECO:0000259" key="8">
    <source>
        <dbReference type="PROSITE" id="PS50175"/>
    </source>
</evidence>
<dbReference type="SMART" id="SM00343">
    <property type="entry name" value="ZnF_C2HC"/>
    <property type="match status" value="1"/>
</dbReference>
<dbReference type="PANTHER" id="PTHR46888:SF1">
    <property type="entry name" value="RIBONUCLEASE H"/>
    <property type="match status" value="1"/>
</dbReference>
<proteinExistence type="predicted"/>
<dbReference type="SUPFAM" id="SSF57756">
    <property type="entry name" value="Retrovirus zinc finger-like domains"/>
    <property type="match status" value="1"/>
</dbReference>
<dbReference type="Gene3D" id="2.70.40.10">
    <property type="match status" value="1"/>
</dbReference>
<dbReference type="SUPFAM" id="SSF50630">
    <property type="entry name" value="Acid proteases"/>
    <property type="match status" value="1"/>
</dbReference>
<dbReference type="GO" id="GO:0006508">
    <property type="term" value="P:proteolysis"/>
    <property type="evidence" value="ECO:0007669"/>
    <property type="project" value="InterPro"/>
</dbReference>
<dbReference type="InterPro" id="IPR029054">
    <property type="entry name" value="dUTPase-like"/>
</dbReference>
<evidence type="ECO:0000256" key="1">
    <source>
        <dbReference type="ARBA" id="ARBA00005142"/>
    </source>
</evidence>
<feature type="compositionally biased region" description="Polar residues" evidence="6">
    <location>
        <begin position="658"/>
        <end position="680"/>
    </location>
</feature>
<accession>A0A6P8QAY8</accession>
<dbReference type="InterPro" id="IPR036875">
    <property type="entry name" value="Znf_CCHC_sf"/>
</dbReference>
<sequence>MDPQQFLAVLAQERRQHSEDIQNLIKANQEMWHSGQQAARRQHDEILLAMSEQTKVWAQTLHPMVTNPGAAHPPGPPAQPMVGQVPLHTLNLCKISPGDAPDEFLNAFERIATAAGWPPDQWAVRLLPCLAGETLSAFQTLSPEQASNYATVRTHILDYLGYTCEHYRQKFRATQLLAKERPKALVQRLSKLAERWLQPHLSDPRALFAEVVREQVLEAVPKELRGWIRRKGCQTLPEVVEAAEAFIDAQNSFEERKADRPSRGETGREQPPWFKSLDSQNSSQRKPLPSTPRKTGQDTSLRCFKCGKQGHTQRYCREKRDLVVCRPSGLNQTGPYQVPILIAGKRVQALVDTGAEQSVISRRLWKQIGKAGHPREGPESVFLACIHGDSREYPLHQMLIETKRGSWDMKVAVVDFSPYPVVLGKDWAGLTQQVAQAGEAVREPFHKQKWVMGARVVRNQSQGYSWGRRESTRGPRTNWKPVIRWAPLSDKAHIPTRAYDCAAGYDLYAAQEQVVPAQNRALINTDIQVSSPPGSYLRIAPRSGLALRHAIDVAAGVVDPDYRGNLAVLLVNQSNTDYKICPGDRIAQMICERIWHPKLTKYKELPDTQRGGKGFGSSDKGQAGESQPPGKGKQTEQDQTLREEIKSLREELEKLKAGQNQASPQIITPETASNQASSTGAEVEKLQKDLAQMYGQVQQVRKQLQEEQTRGQDMLVRLKKTEELKDRLAGKDTEAQLLAKQNEAGLERWERHFGKMAESLDEASEDMDKLQQQVNSLREKELGEVRQAVSALAQRMDVLEESGGETSPGVQAGYETPVLQWPDDFMDPDPLSTNQGKKFNKSRRRY</sequence>
<evidence type="ECO:0000256" key="6">
    <source>
        <dbReference type="SAM" id="MobiDB-lite"/>
    </source>
</evidence>
<dbReference type="PANTHER" id="PTHR46888">
    <property type="entry name" value="ZINC KNUCKLE DOMAINCONTAINING PROTEIN-RELATED"/>
    <property type="match status" value="1"/>
</dbReference>
<feature type="domain" description="Peptidase A2" evidence="8">
    <location>
        <begin position="347"/>
        <end position="365"/>
    </location>
</feature>
<keyword evidence="4" id="KW-0479">Metal-binding</keyword>
<dbReference type="OrthoDB" id="9907264at2759"/>
<dbReference type="AlphaFoldDB" id="A0A6P8QAY8"/>
<dbReference type="PROSITE" id="PS50158">
    <property type="entry name" value="ZF_CCHC"/>
    <property type="match status" value="1"/>
</dbReference>
<dbReference type="PROSITE" id="PS50804">
    <property type="entry name" value="SCAN_BOX"/>
    <property type="match status" value="1"/>
</dbReference>
<dbReference type="Pfam" id="PF00692">
    <property type="entry name" value="dUTPase"/>
    <property type="match status" value="1"/>
</dbReference>
<feature type="region of interest" description="Disordered" evidence="6">
    <location>
        <begin position="251"/>
        <end position="300"/>
    </location>
</feature>
<evidence type="ECO:0000259" key="9">
    <source>
        <dbReference type="PROSITE" id="PS50804"/>
    </source>
</evidence>
<organism evidence="10 11">
    <name type="scientific">Geotrypetes seraphini</name>
    <name type="common">Gaboon caecilian</name>
    <name type="synonym">Caecilia seraphini</name>
    <dbReference type="NCBI Taxonomy" id="260995"/>
    <lineage>
        <taxon>Eukaryota</taxon>
        <taxon>Metazoa</taxon>
        <taxon>Chordata</taxon>
        <taxon>Craniata</taxon>
        <taxon>Vertebrata</taxon>
        <taxon>Euteleostomi</taxon>
        <taxon>Amphibia</taxon>
        <taxon>Gymnophiona</taxon>
        <taxon>Geotrypetes</taxon>
    </lineage>
</organism>
<dbReference type="InterPro" id="IPR008181">
    <property type="entry name" value="dUTPase"/>
</dbReference>
<dbReference type="GO" id="GO:0004190">
    <property type="term" value="F:aspartic-type endopeptidase activity"/>
    <property type="evidence" value="ECO:0007669"/>
    <property type="project" value="InterPro"/>
</dbReference>
<dbReference type="GO" id="GO:0006226">
    <property type="term" value="P:dUMP biosynthetic process"/>
    <property type="evidence" value="ECO:0007669"/>
    <property type="project" value="UniProtKB-UniPathway"/>
</dbReference>
<evidence type="ECO:0000256" key="2">
    <source>
        <dbReference type="ARBA" id="ARBA00022801"/>
    </source>
</evidence>
<evidence type="ECO:0000313" key="10">
    <source>
        <dbReference type="Proteomes" id="UP000515159"/>
    </source>
</evidence>
<dbReference type="PROSITE" id="PS50175">
    <property type="entry name" value="ASP_PROT_RETROV"/>
    <property type="match status" value="1"/>
</dbReference>
<dbReference type="NCBIfam" id="NF001862">
    <property type="entry name" value="PRK00601.1"/>
    <property type="match status" value="1"/>
</dbReference>
<dbReference type="GeneID" id="117357260"/>
<evidence type="ECO:0000256" key="5">
    <source>
        <dbReference type="SAM" id="Coils"/>
    </source>
</evidence>
<dbReference type="InterPro" id="IPR001995">
    <property type="entry name" value="Peptidase_A2_cat"/>
</dbReference>